<dbReference type="GO" id="GO:0003824">
    <property type="term" value="F:catalytic activity"/>
    <property type="evidence" value="ECO:0007669"/>
    <property type="project" value="InterPro"/>
</dbReference>
<sequence length="299" mass="34731">MIYPTLLLSSLPNLLATTNFRVMTFNVWDSGTNVENGDDKIIQQIRDVKVDVYNLQEIQNKTFIKIMEAFPHFDGRQFHVDTCHVATFTKHKIILEHEPIRRLNVRIRTHIGNEFEIVNMHLQFRDYGPDILEANPNLTTEELLRLSSQAHPTRQEEIVRLLNVDWFKRAQKLSWIVPIIITGDFNTPSDLDWQEDTKSRHHGLVVPWPATKALEDAGLVDSYRKIHPSPVSDPGITWSPITNNIPLDRIDFVFYQSLRLKVKKSFTYTGKGVLTPIPNQKQNNWPSDHRALITDFYLL</sequence>
<keyword evidence="4" id="KW-1185">Reference proteome</keyword>
<dbReference type="Proteomes" id="UP000582659">
    <property type="component" value="Unassembled WGS sequence"/>
</dbReference>
<dbReference type="Gene3D" id="3.60.10.10">
    <property type="entry name" value="Endonuclease/exonuclease/phosphatase"/>
    <property type="match status" value="1"/>
</dbReference>
<dbReference type="InterPro" id="IPR005135">
    <property type="entry name" value="Endo/exonuclease/phosphatase"/>
</dbReference>
<proteinExistence type="predicted"/>
<dbReference type="Proteomes" id="UP000659654">
    <property type="component" value="Unassembled WGS sequence"/>
</dbReference>
<dbReference type="AlphaFoldDB" id="A0A811LP98"/>
<dbReference type="SMR" id="A0A811LP98"/>
<comment type="caution">
    <text evidence="3">The sequence shown here is derived from an EMBL/GenBank/DDBJ whole genome shotgun (WGS) entry which is preliminary data.</text>
</comment>
<organism evidence="3 4">
    <name type="scientific">Bursaphelenchus xylophilus</name>
    <name type="common">Pinewood nematode worm</name>
    <name type="synonym">Aphelenchoides xylophilus</name>
    <dbReference type="NCBI Taxonomy" id="6326"/>
    <lineage>
        <taxon>Eukaryota</taxon>
        <taxon>Metazoa</taxon>
        <taxon>Ecdysozoa</taxon>
        <taxon>Nematoda</taxon>
        <taxon>Chromadorea</taxon>
        <taxon>Rhabditida</taxon>
        <taxon>Tylenchina</taxon>
        <taxon>Tylenchomorpha</taxon>
        <taxon>Aphelenchoidea</taxon>
        <taxon>Aphelenchoididae</taxon>
        <taxon>Bursaphelenchus</taxon>
    </lineage>
</organism>
<dbReference type="PANTHER" id="PTHR41349">
    <property type="match status" value="1"/>
</dbReference>
<dbReference type="InterPro" id="IPR036691">
    <property type="entry name" value="Endo/exonu/phosph_ase_sf"/>
</dbReference>
<dbReference type="OrthoDB" id="276515at2759"/>
<evidence type="ECO:0000313" key="4">
    <source>
        <dbReference type="Proteomes" id="UP000659654"/>
    </source>
</evidence>
<dbReference type="EMBL" id="CAJFDI010000005">
    <property type="protein sequence ID" value="CAD5231509.1"/>
    <property type="molecule type" value="Genomic_DNA"/>
</dbReference>
<reference evidence="3" key="1">
    <citation type="submission" date="2020-09" db="EMBL/GenBank/DDBJ databases">
        <authorList>
            <person name="Kikuchi T."/>
        </authorList>
    </citation>
    <scope>NUCLEOTIDE SEQUENCE</scope>
    <source>
        <strain evidence="3">Ka4C1</strain>
    </source>
</reference>
<feature type="domain" description="Endonuclease/exonuclease/phosphatase" evidence="2">
    <location>
        <begin position="23"/>
        <end position="289"/>
    </location>
</feature>
<evidence type="ECO:0000313" key="3">
    <source>
        <dbReference type="EMBL" id="CAD5231509.1"/>
    </source>
</evidence>
<evidence type="ECO:0000259" key="2">
    <source>
        <dbReference type="Pfam" id="PF03372"/>
    </source>
</evidence>
<feature type="signal peptide" evidence="1">
    <location>
        <begin position="1"/>
        <end position="16"/>
    </location>
</feature>
<dbReference type="PANTHER" id="PTHR41349:SF1">
    <property type="entry name" value="PROTEIN CBG08683"/>
    <property type="match status" value="1"/>
</dbReference>
<name>A0A811LP98_BURXY</name>
<protein>
    <submittedName>
        <fullName evidence="3">(pine wood nematode) hypothetical protein</fullName>
    </submittedName>
</protein>
<keyword evidence="1" id="KW-0732">Signal</keyword>
<gene>
    <name evidence="3" type="ORF">BXYJ_LOCUS11605</name>
</gene>
<accession>A0A811LP98</accession>
<feature type="chain" id="PRO_5032681037" evidence="1">
    <location>
        <begin position="17"/>
        <end position="299"/>
    </location>
</feature>
<dbReference type="Pfam" id="PF03372">
    <property type="entry name" value="Exo_endo_phos"/>
    <property type="match status" value="1"/>
</dbReference>
<dbReference type="EMBL" id="CAJFCV020000005">
    <property type="protein sequence ID" value="CAG9122741.1"/>
    <property type="molecule type" value="Genomic_DNA"/>
</dbReference>
<evidence type="ECO:0000256" key="1">
    <source>
        <dbReference type="SAM" id="SignalP"/>
    </source>
</evidence>
<dbReference type="SUPFAM" id="SSF56219">
    <property type="entry name" value="DNase I-like"/>
    <property type="match status" value="1"/>
</dbReference>